<evidence type="ECO:0000313" key="1">
    <source>
        <dbReference type="EMBL" id="KAE8238851.1"/>
    </source>
</evidence>
<accession>A0A177TFG8</accession>
<name>A0A177TFG8_9BASI</name>
<gene>
    <name evidence="1" type="ORF">A4X13_0g8352</name>
</gene>
<dbReference type="AlphaFoldDB" id="A0A177TFG8"/>
<protein>
    <submittedName>
        <fullName evidence="1">Uncharacterized protein</fullName>
    </submittedName>
</protein>
<sequence length="205" mass="21957">MVRNGLLQGIVLKDDISNFCVPCQKVKSTRGTFGQETLRGSSALDLVVSDVAGAVQESAAGNKYYVSIGDDWSGLTLVKAMAAKSMVDGAADPDWMDLRMSTEGPRNEVPGISGPSAKNSGEPGSRNAKFGVLTLTGYSPGNRNIPCTLMRKPESTSVTQVKKYGTRNVWPNWLISPKSPGKKFRGFPGDFGGHVMQSLIWGLTE</sequence>
<organism evidence="1 2">
    <name type="scientific">Tilletia indica</name>
    <dbReference type="NCBI Taxonomy" id="43049"/>
    <lineage>
        <taxon>Eukaryota</taxon>
        <taxon>Fungi</taxon>
        <taxon>Dikarya</taxon>
        <taxon>Basidiomycota</taxon>
        <taxon>Ustilaginomycotina</taxon>
        <taxon>Exobasidiomycetes</taxon>
        <taxon>Tilletiales</taxon>
        <taxon>Tilletiaceae</taxon>
        <taxon>Tilletia</taxon>
    </lineage>
</organism>
<dbReference type="Proteomes" id="UP000077521">
    <property type="component" value="Unassembled WGS sequence"/>
</dbReference>
<evidence type="ECO:0000313" key="2">
    <source>
        <dbReference type="Proteomes" id="UP000077521"/>
    </source>
</evidence>
<comment type="caution">
    <text evidence="1">The sequence shown here is derived from an EMBL/GenBank/DDBJ whole genome shotgun (WGS) entry which is preliminary data.</text>
</comment>
<dbReference type="EMBL" id="LWDF02001406">
    <property type="protein sequence ID" value="KAE8238851.1"/>
    <property type="molecule type" value="Genomic_DNA"/>
</dbReference>
<reference evidence="1" key="2">
    <citation type="journal article" date="2019" name="IMA Fungus">
        <title>Genome sequencing and comparison of five Tilletia species to identify candidate genes for the detection of regulated species infecting wheat.</title>
        <authorList>
            <person name="Nguyen H.D.T."/>
            <person name="Sultana T."/>
            <person name="Kesanakurti P."/>
            <person name="Hambleton S."/>
        </authorList>
    </citation>
    <scope>NUCLEOTIDE SEQUENCE</scope>
    <source>
        <strain evidence="1">DAOMC 236416</strain>
    </source>
</reference>
<keyword evidence="2" id="KW-1185">Reference proteome</keyword>
<proteinExistence type="predicted"/>
<reference evidence="1" key="1">
    <citation type="submission" date="2016-04" db="EMBL/GenBank/DDBJ databases">
        <authorList>
            <person name="Nguyen H.D."/>
            <person name="Samba Siva P."/>
            <person name="Cullis J."/>
            <person name="Levesque C.A."/>
            <person name="Hambleton S."/>
        </authorList>
    </citation>
    <scope>NUCLEOTIDE SEQUENCE</scope>
    <source>
        <strain evidence="1">DAOMC 236416</strain>
    </source>
</reference>